<dbReference type="RefSeq" id="WP_145363309.1">
    <property type="nucleotide sequence ID" value="NZ_CP036268.1"/>
</dbReference>
<sequence>MDEYCVVLSEPAKAPWPVFAAVLVDAGAMSRTDANQAARQCRGILAERLSRDAAEAVAGNLQRGGFGYAILRQESIPRMPIPCVPKVVRIDAEAIKLELIADNPGHRIPWFAIKVIVGGRVRRVEFLKRLSQPFQMPDPEGDPGSDLNWQREVERKTERLTPSIEFLAEVEDEHAPSIARVRIEPRGLRCPDAVDDADGESGESAFLFVLRELLKRADEADVSPKVKGAIAPDAIPIDAEDVEAEARFRWALRESTINW</sequence>
<dbReference type="EMBL" id="CP036268">
    <property type="protein sequence ID" value="QDT37170.1"/>
    <property type="molecule type" value="Genomic_DNA"/>
</dbReference>
<proteinExistence type="predicted"/>
<evidence type="ECO:0000313" key="2">
    <source>
        <dbReference type="Proteomes" id="UP000317318"/>
    </source>
</evidence>
<organism evidence="1 2">
    <name type="scientific">Stratiformator vulcanicus</name>
    <dbReference type="NCBI Taxonomy" id="2527980"/>
    <lineage>
        <taxon>Bacteria</taxon>
        <taxon>Pseudomonadati</taxon>
        <taxon>Planctomycetota</taxon>
        <taxon>Planctomycetia</taxon>
        <taxon>Planctomycetales</taxon>
        <taxon>Planctomycetaceae</taxon>
        <taxon>Stratiformator</taxon>
    </lineage>
</organism>
<dbReference type="AlphaFoldDB" id="A0A517R027"/>
<keyword evidence="2" id="KW-1185">Reference proteome</keyword>
<dbReference type="Proteomes" id="UP000317318">
    <property type="component" value="Chromosome"/>
</dbReference>
<protein>
    <submittedName>
        <fullName evidence="1">Uncharacterized protein</fullName>
    </submittedName>
</protein>
<evidence type="ECO:0000313" key="1">
    <source>
        <dbReference type="EMBL" id="QDT37170.1"/>
    </source>
</evidence>
<reference evidence="1 2" key="1">
    <citation type="submission" date="2019-02" db="EMBL/GenBank/DDBJ databases">
        <title>Deep-cultivation of Planctomycetes and their phenomic and genomic characterization uncovers novel biology.</title>
        <authorList>
            <person name="Wiegand S."/>
            <person name="Jogler M."/>
            <person name="Boedeker C."/>
            <person name="Pinto D."/>
            <person name="Vollmers J."/>
            <person name="Rivas-Marin E."/>
            <person name="Kohn T."/>
            <person name="Peeters S.H."/>
            <person name="Heuer A."/>
            <person name="Rast P."/>
            <person name="Oberbeckmann S."/>
            <person name="Bunk B."/>
            <person name="Jeske O."/>
            <person name="Meyerdierks A."/>
            <person name="Storesund J.E."/>
            <person name="Kallscheuer N."/>
            <person name="Luecker S."/>
            <person name="Lage O.M."/>
            <person name="Pohl T."/>
            <person name="Merkel B.J."/>
            <person name="Hornburger P."/>
            <person name="Mueller R.-W."/>
            <person name="Bruemmer F."/>
            <person name="Labrenz M."/>
            <person name="Spormann A.M."/>
            <person name="Op den Camp H."/>
            <person name="Overmann J."/>
            <person name="Amann R."/>
            <person name="Jetten M.S.M."/>
            <person name="Mascher T."/>
            <person name="Medema M.H."/>
            <person name="Devos D.P."/>
            <person name="Kaster A.-K."/>
            <person name="Ovreas L."/>
            <person name="Rohde M."/>
            <person name="Galperin M.Y."/>
            <person name="Jogler C."/>
        </authorList>
    </citation>
    <scope>NUCLEOTIDE SEQUENCE [LARGE SCALE GENOMIC DNA]</scope>
    <source>
        <strain evidence="1 2">Pan189</strain>
    </source>
</reference>
<dbReference type="KEGG" id="svp:Pan189_15420"/>
<gene>
    <name evidence="1" type="ORF">Pan189_15420</name>
</gene>
<name>A0A517R027_9PLAN</name>
<accession>A0A517R027</accession>